<evidence type="ECO:0000256" key="1">
    <source>
        <dbReference type="SAM" id="MobiDB-lite"/>
    </source>
</evidence>
<accession>A0A1H3HM96</accession>
<protein>
    <recommendedName>
        <fullName evidence="5">Translation initiation factor IF-2</fullName>
    </recommendedName>
</protein>
<dbReference type="OrthoDB" id="887378at2"/>
<dbReference type="Proteomes" id="UP000199249">
    <property type="component" value="Unassembled WGS sequence"/>
</dbReference>
<evidence type="ECO:0008006" key="5">
    <source>
        <dbReference type="Google" id="ProtNLM"/>
    </source>
</evidence>
<reference evidence="4" key="1">
    <citation type="submission" date="2016-10" db="EMBL/GenBank/DDBJ databases">
        <authorList>
            <person name="Varghese N."/>
            <person name="Submissions S."/>
        </authorList>
    </citation>
    <scope>NUCLEOTIDE SEQUENCE [LARGE SCALE GENOMIC DNA]</scope>
    <source>
        <strain evidence="4">CGMCC 1.8975</strain>
    </source>
</reference>
<feature type="region of interest" description="Disordered" evidence="1">
    <location>
        <begin position="159"/>
        <end position="213"/>
    </location>
</feature>
<name>A0A1H3HM96_9BACT</name>
<evidence type="ECO:0000313" key="4">
    <source>
        <dbReference type="Proteomes" id="UP000199249"/>
    </source>
</evidence>
<proteinExistence type="predicted"/>
<gene>
    <name evidence="3" type="ORF">SAMN04488069_10633</name>
</gene>
<feature type="signal peptide" evidence="2">
    <location>
        <begin position="1"/>
        <end position="23"/>
    </location>
</feature>
<dbReference type="RefSeq" id="WP_139255162.1">
    <property type="nucleotide sequence ID" value="NZ_FNOV01000006.1"/>
</dbReference>
<evidence type="ECO:0000256" key="2">
    <source>
        <dbReference type="SAM" id="SignalP"/>
    </source>
</evidence>
<sequence>MTNRQLVPLLLLGGIFLAAPAVAQKKSDGWGDAGDGWGTPAPKKAASAKVTPAKAAKAAPAMATPAPEPVAAASAGSEWGGATGAAGAANSPAYGEQPIGANIAPGFTAAPSRRVTTDYRGRPLAPYVRRSVRSADIAPPVIAAPAPILVPEPEPIAAAPAPMPTAKPASAQAATAAGTKNGGAAAATKKAAPAKKAPAKKADDGWGSGGSGW</sequence>
<feature type="region of interest" description="Disordered" evidence="1">
    <location>
        <begin position="27"/>
        <end position="52"/>
    </location>
</feature>
<feature type="chain" id="PRO_5011484839" description="Translation initiation factor IF-2" evidence="2">
    <location>
        <begin position="24"/>
        <end position="213"/>
    </location>
</feature>
<keyword evidence="2" id="KW-0732">Signal</keyword>
<organism evidence="3 4">
    <name type="scientific">Hymenobacter psychrophilus</name>
    <dbReference type="NCBI Taxonomy" id="651662"/>
    <lineage>
        <taxon>Bacteria</taxon>
        <taxon>Pseudomonadati</taxon>
        <taxon>Bacteroidota</taxon>
        <taxon>Cytophagia</taxon>
        <taxon>Cytophagales</taxon>
        <taxon>Hymenobacteraceae</taxon>
        <taxon>Hymenobacter</taxon>
    </lineage>
</organism>
<dbReference type="EMBL" id="FNOV01000006">
    <property type="protein sequence ID" value="SDY15914.1"/>
    <property type="molecule type" value="Genomic_DNA"/>
</dbReference>
<keyword evidence="4" id="KW-1185">Reference proteome</keyword>
<feature type="compositionally biased region" description="Low complexity" evidence="1">
    <location>
        <begin position="159"/>
        <end position="196"/>
    </location>
</feature>
<feature type="compositionally biased region" description="Low complexity" evidence="1">
    <location>
        <begin position="38"/>
        <end position="52"/>
    </location>
</feature>
<evidence type="ECO:0000313" key="3">
    <source>
        <dbReference type="EMBL" id="SDY15914.1"/>
    </source>
</evidence>
<dbReference type="AlphaFoldDB" id="A0A1H3HM96"/>
<feature type="region of interest" description="Disordered" evidence="1">
    <location>
        <begin position="69"/>
        <end position="89"/>
    </location>
</feature>